<dbReference type="FunFam" id="2.30.38.10:FF:000001">
    <property type="entry name" value="Non-ribosomal peptide synthetase PvdI"/>
    <property type="match status" value="1"/>
</dbReference>
<organism evidence="5 6">
    <name type="scientific">Saccharomonospora marina XMU15</name>
    <dbReference type="NCBI Taxonomy" id="882083"/>
    <lineage>
        <taxon>Bacteria</taxon>
        <taxon>Bacillati</taxon>
        <taxon>Actinomycetota</taxon>
        <taxon>Actinomycetes</taxon>
        <taxon>Pseudonocardiales</taxon>
        <taxon>Pseudonocardiaceae</taxon>
        <taxon>Saccharomonospora</taxon>
    </lineage>
</organism>
<evidence type="ECO:0000313" key="6">
    <source>
        <dbReference type="Proteomes" id="UP000004926"/>
    </source>
</evidence>
<dbReference type="InterPro" id="IPR029058">
    <property type="entry name" value="AB_hydrolase_fold"/>
</dbReference>
<dbReference type="FunFam" id="3.40.50.12780:FF:000012">
    <property type="entry name" value="Non-ribosomal peptide synthetase"/>
    <property type="match status" value="1"/>
</dbReference>
<dbReference type="InterPro" id="IPR005153">
    <property type="entry name" value="MbtH-like_dom"/>
</dbReference>
<dbReference type="InterPro" id="IPR045851">
    <property type="entry name" value="AMP-bd_C_sf"/>
</dbReference>
<dbReference type="RefSeq" id="WP_009156143.1">
    <property type="nucleotide sequence ID" value="NZ_CM001439.1"/>
</dbReference>
<dbReference type="InterPro" id="IPR036736">
    <property type="entry name" value="ACP-like_sf"/>
</dbReference>
<dbReference type="PROSITE" id="PS50075">
    <property type="entry name" value="CARRIER"/>
    <property type="match status" value="1"/>
</dbReference>
<dbReference type="STRING" id="882083.SacmaDRAFT_4582"/>
<dbReference type="InterPro" id="IPR009081">
    <property type="entry name" value="PP-bd_ACP"/>
</dbReference>
<dbReference type="Gene3D" id="3.30.300.30">
    <property type="match status" value="1"/>
</dbReference>
<dbReference type="GO" id="GO:0005737">
    <property type="term" value="C:cytoplasm"/>
    <property type="evidence" value="ECO:0007669"/>
    <property type="project" value="TreeGrafter"/>
</dbReference>
<keyword evidence="2" id="KW-0596">Phosphopantetheine</keyword>
<dbReference type="Gene3D" id="2.30.38.10">
    <property type="entry name" value="Luciferase, Domain 3"/>
    <property type="match status" value="1"/>
</dbReference>
<dbReference type="Pfam" id="PF00501">
    <property type="entry name" value="AMP-binding"/>
    <property type="match status" value="1"/>
</dbReference>
<dbReference type="SUPFAM" id="SSF47336">
    <property type="entry name" value="ACP-like"/>
    <property type="match status" value="1"/>
</dbReference>
<dbReference type="Pfam" id="PF00550">
    <property type="entry name" value="PP-binding"/>
    <property type="match status" value="1"/>
</dbReference>
<dbReference type="InterPro" id="IPR025110">
    <property type="entry name" value="AMP-bd_C"/>
</dbReference>
<dbReference type="eggNOG" id="COG1020">
    <property type="taxonomic scope" value="Bacteria"/>
</dbReference>
<dbReference type="Pfam" id="PF03621">
    <property type="entry name" value="MbtH"/>
    <property type="match status" value="1"/>
</dbReference>
<dbReference type="NCBIfam" id="TIGR01733">
    <property type="entry name" value="AA-adenyl-dom"/>
    <property type="match status" value="1"/>
</dbReference>
<dbReference type="HOGENOM" id="CLU_000022_2_12_11"/>
<evidence type="ECO:0000256" key="3">
    <source>
        <dbReference type="ARBA" id="ARBA00022553"/>
    </source>
</evidence>
<name>H5XBX8_9PSEU</name>
<dbReference type="FunFam" id="3.40.50.980:FF:000001">
    <property type="entry name" value="Non-ribosomal peptide synthetase"/>
    <property type="match status" value="1"/>
</dbReference>
<dbReference type="InterPro" id="IPR000873">
    <property type="entry name" value="AMP-dep_synth/lig_dom"/>
</dbReference>
<dbReference type="PROSITE" id="PS00455">
    <property type="entry name" value="AMP_BINDING"/>
    <property type="match status" value="1"/>
</dbReference>
<dbReference type="InterPro" id="IPR020845">
    <property type="entry name" value="AMP-binding_CS"/>
</dbReference>
<dbReference type="AlphaFoldDB" id="H5XBX8"/>
<keyword evidence="6" id="KW-1185">Reference proteome</keyword>
<dbReference type="SUPFAM" id="SSF56801">
    <property type="entry name" value="Acetyl-CoA synthetase-like"/>
    <property type="match status" value="1"/>
</dbReference>
<dbReference type="Gene3D" id="3.40.50.1820">
    <property type="entry name" value="alpha/beta hydrolase"/>
    <property type="match status" value="1"/>
</dbReference>
<evidence type="ECO:0000259" key="4">
    <source>
        <dbReference type="PROSITE" id="PS50075"/>
    </source>
</evidence>
<dbReference type="GO" id="GO:0043041">
    <property type="term" value="P:amino acid activation for nonribosomal peptide biosynthetic process"/>
    <property type="evidence" value="ECO:0007669"/>
    <property type="project" value="TreeGrafter"/>
</dbReference>
<dbReference type="EMBL" id="CM001439">
    <property type="protein sequence ID" value="EHR52765.1"/>
    <property type="molecule type" value="Genomic_DNA"/>
</dbReference>
<dbReference type="Gene3D" id="3.40.50.980">
    <property type="match status" value="2"/>
</dbReference>
<dbReference type="SUPFAM" id="SSF160582">
    <property type="entry name" value="MbtH-like"/>
    <property type="match status" value="1"/>
</dbReference>
<accession>H5XBX8</accession>
<evidence type="ECO:0000256" key="2">
    <source>
        <dbReference type="ARBA" id="ARBA00022450"/>
    </source>
</evidence>
<proteinExistence type="predicted"/>
<dbReference type="GO" id="GO:0031177">
    <property type="term" value="F:phosphopantetheine binding"/>
    <property type="evidence" value="ECO:0007669"/>
    <property type="project" value="InterPro"/>
</dbReference>
<protein>
    <submittedName>
        <fullName evidence="5">Amino acid adenylation enzyme/thioester reductase family protein</fullName>
    </submittedName>
</protein>
<dbReference type="InterPro" id="IPR038020">
    <property type="entry name" value="MbtH-like_sf"/>
</dbReference>
<dbReference type="OrthoDB" id="3243414at2"/>
<dbReference type="Gene3D" id="3.90.820.10">
    <property type="entry name" value="Structural Genomics, Unknown Function 30-nov-00 1gh9 Mol_id"/>
    <property type="match status" value="1"/>
</dbReference>
<feature type="domain" description="Carrier" evidence="4">
    <location>
        <begin position="574"/>
        <end position="649"/>
    </location>
</feature>
<dbReference type="Proteomes" id="UP000004926">
    <property type="component" value="Chromosome"/>
</dbReference>
<sequence>MTNPFDDDSGTFVVLINKAGQHSLWPAQLRVPAGWTAVHGPDGRQRCIHYVDAHWPDIRVIGPDETENCSEVVHRRFTRQAERTPDAVAVVSGDARLTYRELDERSNRLANHLLELGVSTEDPVAVLIDRSIELIVATLAVLKAGCYYLPLHTAHPPARMQWMMDQAGRPVLLTDEGWRVRGIPEAGEVVVVDSDDRWQAAPATDPAVNVHSHRLAYVMHTSGSTGEPKGVAVTHRDVLGLAFDSAWDPANHERVLMLAPYAFDPSTYELWVPLLHGGRLVVAPPGELELDTIRRLAHDQQITGLNLAAGLFRLVAEEIPEALAGVREVVTGGDVVSLTAVGRVLETNPAAVVRILYGPTEVTLAATQLAITALDQVSARVPIGRPMDHMRVHVLDHSLTPVPDGELGEIYIAGLGVARGYIGKPGMTAERFVADPFTGDGQRMYRTGDLGRRTADGQLDFAGRTDDQVKIRDFRVEPAEVEAALACQPGVAQAVVVPRRVQAGDTRLAAFLVPEAGTLDVSRVRAAAAATLPAYLVPTEFTVVDQLPLTPNHKIDRAALLALEPTQSTSPSTQPLTAEQDVLCRLFAETLGCPRVDPRDNFFDLGGQSILGMRLISRIETALGARLAIADLFNAPTVAEIAKLIPARREGAA</sequence>
<dbReference type="PANTHER" id="PTHR45527:SF1">
    <property type="entry name" value="FATTY ACID SYNTHASE"/>
    <property type="match status" value="1"/>
</dbReference>
<dbReference type="SMART" id="SM00923">
    <property type="entry name" value="MbtH"/>
    <property type="match status" value="1"/>
</dbReference>
<dbReference type="SMART" id="SM00823">
    <property type="entry name" value="PKS_PP"/>
    <property type="match status" value="1"/>
</dbReference>
<dbReference type="InterPro" id="IPR020806">
    <property type="entry name" value="PKS_PP-bd"/>
</dbReference>
<dbReference type="Pfam" id="PF13193">
    <property type="entry name" value="AMP-binding_C"/>
    <property type="match status" value="1"/>
</dbReference>
<dbReference type="PANTHER" id="PTHR45527">
    <property type="entry name" value="NONRIBOSOMAL PEPTIDE SYNTHETASE"/>
    <property type="match status" value="1"/>
</dbReference>
<evidence type="ECO:0000256" key="1">
    <source>
        <dbReference type="ARBA" id="ARBA00001957"/>
    </source>
</evidence>
<dbReference type="GO" id="GO:0044550">
    <property type="term" value="P:secondary metabolite biosynthetic process"/>
    <property type="evidence" value="ECO:0007669"/>
    <property type="project" value="TreeGrafter"/>
</dbReference>
<dbReference type="CDD" id="cd12117">
    <property type="entry name" value="A_NRPS_Srf_like"/>
    <property type="match status" value="1"/>
</dbReference>
<reference evidence="5 6" key="1">
    <citation type="journal article" date="2012" name="Stand. Genomic Sci.">
        <title>Genome sequence of the ocean sediment bacterium Saccharomonospora marina type strain (XMU15(T)).</title>
        <authorList>
            <person name="Klenk H.P."/>
            <person name="Lu M."/>
            <person name="Lucas S."/>
            <person name="Lapidus A."/>
            <person name="Copeland A."/>
            <person name="Pitluck S."/>
            <person name="Goodwin L.A."/>
            <person name="Han C."/>
            <person name="Tapia R."/>
            <person name="Brambilla E.M."/>
            <person name="Potter G."/>
            <person name="Land M."/>
            <person name="Ivanova N."/>
            <person name="Rohde M."/>
            <person name="Goker M."/>
            <person name="Detter J.C."/>
            <person name="Li W.J."/>
            <person name="Kyrpides N.C."/>
            <person name="Woyke T."/>
        </authorList>
    </citation>
    <scope>NUCLEOTIDE SEQUENCE [LARGE SCALE GENOMIC DNA]</scope>
    <source>
        <strain evidence="5 6">XMU15</strain>
    </source>
</reference>
<evidence type="ECO:0000313" key="5">
    <source>
        <dbReference type="EMBL" id="EHR52765.1"/>
    </source>
</evidence>
<dbReference type="InterPro" id="IPR010071">
    <property type="entry name" value="AA_adenyl_dom"/>
</dbReference>
<gene>
    <name evidence="5" type="ORF">SacmaDRAFT_4582</name>
</gene>
<comment type="cofactor">
    <cofactor evidence="1">
        <name>pantetheine 4'-phosphate</name>
        <dbReference type="ChEBI" id="CHEBI:47942"/>
    </cofactor>
</comment>
<keyword evidence="3" id="KW-0597">Phosphoprotein</keyword>